<dbReference type="InterPro" id="IPR005532">
    <property type="entry name" value="SUMF_dom"/>
</dbReference>
<dbReference type="Gene3D" id="3.90.1580.10">
    <property type="entry name" value="paralog of FGE (formylglycine-generating enzyme)"/>
    <property type="match status" value="1"/>
</dbReference>
<dbReference type="OrthoDB" id="9768004at2"/>
<dbReference type="InterPro" id="IPR016187">
    <property type="entry name" value="CTDL_fold"/>
</dbReference>
<dbReference type="Proteomes" id="UP000238348">
    <property type="component" value="Chromosome"/>
</dbReference>
<dbReference type="SUPFAM" id="SSF56436">
    <property type="entry name" value="C-type lectin-like"/>
    <property type="match status" value="1"/>
</dbReference>
<dbReference type="Pfam" id="PF03781">
    <property type="entry name" value="FGE-sulfatase"/>
    <property type="match status" value="1"/>
</dbReference>
<name>A0A2L0EP89_SORCE</name>
<sequence length="621" mass="66179">MNDPTNAADAVRAISGGVHGVQITNVRVTAQGASDFLVTFDIGWGDSWRCPAGEAPGNWDAAWVFFKLRYQRRSPSGKATRAIGKHLAALDASAVSEALRDAGVPGAPAPTSRATLRRGEGGTYLLVEQPRNEGPARHFELSVEGGQLVVVDLNGRWEHARVQPASTPSGKDVVVQGTPESTGVFVYRSATNTTEGGAMLPVVFRDVSVVCALPDVRLGDVRGVELWPFGLEMVYVPEGPFHLGDPEGAQSRVANCFYDSMRVSGRDATYYVDSEGPIQVGQPTAARARATKLLWYDNDDMAGGVGDQKGPVPAPFPKGYRAFYLMKRQITQGQYADFVNTLWKHTPTSYAQMLRHPYGAQGSYRGTLQVSDSTFFIRVATRPARACNFLSWADGTAFAAWAALRPMSELEYEKACRGAAAPIAQEFAWGSTELINGLAIVGDEGGRYAMIGNASLGNGTSPLVGGDGGLGPVEDDVFAAEAPFSGAAYSSVASLRTASARPLTRRSILDRVSTGRSYYGIPALTGNLWELCVTVGNKEGRSFTGDHGDGSVTAYGQAPTRDVGGSLSWPGPASWAFAWRGGSWFTSVGRGYVAARPFGSGAPGYFYRSFDSGFRAARTAP</sequence>
<feature type="domain" description="Sulfatase-modifying factor enzyme-like" evidence="1">
    <location>
        <begin position="321"/>
        <end position="432"/>
    </location>
</feature>
<proteinExistence type="predicted"/>
<dbReference type="InterPro" id="IPR042095">
    <property type="entry name" value="SUMF_sf"/>
</dbReference>
<gene>
    <name evidence="2" type="ORF">SOCE26_025280</name>
</gene>
<dbReference type="RefSeq" id="WP_104978991.1">
    <property type="nucleotide sequence ID" value="NZ_CP012673.1"/>
</dbReference>
<dbReference type="EMBL" id="CP012673">
    <property type="protein sequence ID" value="AUX41123.1"/>
    <property type="molecule type" value="Genomic_DNA"/>
</dbReference>
<evidence type="ECO:0000259" key="1">
    <source>
        <dbReference type="Pfam" id="PF03781"/>
    </source>
</evidence>
<organism evidence="2 3">
    <name type="scientific">Sorangium cellulosum</name>
    <name type="common">Polyangium cellulosum</name>
    <dbReference type="NCBI Taxonomy" id="56"/>
    <lineage>
        <taxon>Bacteria</taxon>
        <taxon>Pseudomonadati</taxon>
        <taxon>Myxococcota</taxon>
        <taxon>Polyangia</taxon>
        <taxon>Polyangiales</taxon>
        <taxon>Polyangiaceae</taxon>
        <taxon>Sorangium</taxon>
    </lineage>
</organism>
<protein>
    <recommendedName>
        <fullName evidence="1">Sulfatase-modifying factor enzyme-like domain-containing protein</fullName>
    </recommendedName>
</protein>
<reference evidence="2 3" key="1">
    <citation type="submission" date="2015-09" db="EMBL/GenBank/DDBJ databases">
        <title>Sorangium comparison.</title>
        <authorList>
            <person name="Zaburannyi N."/>
            <person name="Bunk B."/>
            <person name="Overmann J."/>
            <person name="Mueller R."/>
        </authorList>
    </citation>
    <scope>NUCLEOTIDE SEQUENCE [LARGE SCALE GENOMIC DNA]</scope>
    <source>
        <strain evidence="2 3">So ce26</strain>
    </source>
</reference>
<evidence type="ECO:0000313" key="2">
    <source>
        <dbReference type="EMBL" id="AUX41123.1"/>
    </source>
</evidence>
<accession>A0A2L0EP89</accession>
<dbReference type="AlphaFoldDB" id="A0A2L0EP89"/>
<evidence type="ECO:0000313" key="3">
    <source>
        <dbReference type="Proteomes" id="UP000238348"/>
    </source>
</evidence>